<evidence type="ECO:0000256" key="8">
    <source>
        <dbReference type="ARBA" id="ARBA00023136"/>
    </source>
</evidence>
<feature type="region of interest" description="Disordered" evidence="9">
    <location>
        <begin position="20"/>
        <end position="44"/>
    </location>
</feature>
<keyword evidence="7" id="KW-0408">Iron</keyword>
<dbReference type="GO" id="GO:0045273">
    <property type="term" value="C:respiratory chain complex II (succinate dehydrogenase)"/>
    <property type="evidence" value="ECO:0007669"/>
    <property type="project" value="UniProtKB-ARBA"/>
</dbReference>
<evidence type="ECO:0000256" key="1">
    <source>
        <dbReference type="ARBA" id="ARBA00004434"/>
    </source>
</evidence>
<comment type="caution">
    <text evidence="10">The sequence shown here is derived from an EMBL/GenBank/DDBJ whole genome shotgun (WGS) entry which is preliminary data.</text>
</comment>
<evidence type="ECO:0000256" key="9">
    <source>
        <dbReference type="SAM" id="MobiDB-lite"/>
    </source>
</evidence>
<dbReference type="Pfam" id="PF01127">
    <property type="entry name" value="Sdh_cyt"/>
    <property type="match status" value="1"/>
</dbReference>
<keyword evidence="6" id="KW-1133">Transmembrane helix</keyword>
<accession>A0A1R3GGS9</accession>
<proteinExistence type="predicted"/>
<name>A0A1R3GGS9_COCAP</name>
<dbReference type="AlphaFoldDB" id="A0A1R3GGS9"/>
<dbReference type="EMBL" id="AWWV01014405">
    <property type="protein sequence ID" value="OMO57220.1"/>
    <property type="molecule type" value="Genomic_DNA"/>
</dbReference>
<dbReference type="GO" id="GO:0009055">
    <property type="term" value="F:electron transfer activity"/>
    <property type="evidence" value="ECO:0007669"/>
    <property type="project" value="InterPro"/>
</dbReference>
<evidence type="ECO:0000256" key="3">
    <source>
        <dbReference type="ARBA" id="ARBA00022617"/>
    </source>
</evidence>
<dbReference type="GO" id="GO:0006121">
    <property type="term" value="P:mitochondrial electron transport, succinate to ubiquinone"/>
    <property type="evidence" value="ECO:0007669"/>
    <property type="project" value="TreeGrafter"/>
</dbReference>
<keyword evidence="5" id="KW-0479">Metal-binding</keyword>
<keyword evidence="4 10" id="KW-0812">Transmembrane</keyword>
<comment type="subunit">
    <text evidence="2">Component of complex II composed of eight subunits in plants: four classical SDH subunits SDH1, SDH2, SDH3 and SDH4 (a flavoprotein (FP), an iron-sulfur protein (IP), and a cytochrome b composed of a large and a small subunit.), as well as four subunits unknown in mitochondria from bacteria and heterotrophic eukaryotes.</text>
</comment>
<keyword evidence="11" id="KW-1185">Reference proteome</keyword>
<dbReference type="GO" id="GO:0006099">
    <property type="term" value="P:tricarboxylic acid cycle"/>
    <property type="evidence" value="ECO:0007669"/>
    <property type="project" value="InterPro"/>
</dbReference>
<dbReference type="Gene3D" id="1.20.1300.10">
    <property type="entry name" value="Fumarate reductase/succinate dehydrogenase, transmembrane subunit"/>
    <property type="match status" value="1"/>
</dbReference>
<evidence type="ECO:0000256" key="5">
    <source>
        <dbReference type="ARBA" id="ARBA00022723"/>
    </source>
</evidence>
<gene>
    <name evidence="10" type="ORF">CCACVL1_25902</name>
</gene>
<evidence type="ECO:0000313" key="11">
    <source>
        <dbReference type="Proteomes" id="UP000188268"/>
    </source>
</evidence>
<evidence type="ECO:0000256" key="4">
    <source>
        <dbReference type="ARBA" id="ARBA00022692"/>
    </source>
</evidence>
<dbReference type="InterPro" id="IPR034804">
    <property type="entry name" value="SQR/QFR_C/D"/>
</dbReference>
<evidence type="ECO:0000313" key="10">
    <source>
        <dbReference type="EMBL" id="OMO57220.1"/>
    </source>
</evidence>
<evidence type="ECO:0000256" key="6">
    <source>
        <dbReference type="ARBA" id="ARBA00022989"/>
    </source>
</evidence>
<protein>
    <submittedName>
        <fullName evidence="10">Succinate dehydrogenase/Fumarate reductase, transmembrane subunit</fullName>
    </submittedName>
</protein>
<dbReference type="Proteomes" id="UP000188268">
    <property type="component" value="Unassembled WGS sequence"/>
</dbReference>
<dbReference type="SUPFAM" id="SSF81343">
    <property type="entry name" value="Fumarate reductase respiratory complex transmembrane subunits"/>
    <property type="match status" value="1"/>
</dbReference>
<dbReference type="PANTHER" id="PTHR10978:SF5">
    <property type="entry name" value="SUCCINATE DEHYDROGENASE CYTOCHROME B560 SUBUNIT, MITOCHONDRIAL"/>
    <property type="match status" value="1"/>
</dbReference>
<keyword evidence="3" id="KW-0349">Heme</keyword>
<dbReference type="Gramene" id="OMO57220">
    <property type="protein sequence ID" value="OMO57220"/>
    <property type="gene ID" value="CCACVL1_25902"/>
</dbReference>
<keyword evidence="8" id="KW-0472">Membrane</keyword>
<dbReference type="InterPro" id="IPR000701">
    <property type="entry name" value="SuccDH_FuR_B_TM-su"/>
</dbReference>
<dbReference type="GO" id="GO:0046872">
    <property type="term" value="F:metal ion binding"/>
    <property type="evidence" value="ECO:0007669"/>
    <property type="project" value="UniProtKB-KW"/>
</dbReference>
<evidence type="ECO:0000256" key="7">
    <source>
        <dbReference type="ARBA" id="ARBA00023004"/>
    </source>
</evidence>
<organism evidence="10 11">
    <name type="scientific">Corchorus capsularis</name>
    <name type="common">Jute</name>
    <dbReference type="NCBI Taxonomy" id="210143"/>
    <lineage>
        <taxon>Eukaryota</taxon>
        <taxon>Viridiplantae</taxon>
        <taxon>Streptophyta</taxon>
        <taxon>Embryophyta</taxon>
        <taxon>Tracheophyta</taxon>
        <taxon>Spermatophyta</taxon>
        <taxon>Magnoliopsida</taxon>
        <taxon>eudicotyledons</taxon>
        <taxon>Gunneridae</taxon>
        <taxon>Pentapetalae</taxon>
        <taxon>rosids</taxon>
        <taxon>malvids</taxon>
        <taxon>Malvales</taxon>
        <taxon>Malvaceae</taxon>
        <taxon>Grewioideae</taxon>
        <taxon>Apeibeae</taxon>
        <taxon>Corchorus</taxon>
    </lineage>
</organism>
<sequence length="82" mass="8956">MSSVTNFLLTESIPVGWKSGFQSDSVSPQPEDKKQQTLRPLSPHLPVYQPQLNATLSITNRISGAFLATMEKGAKLEGILTK</sequence>
<dbReference type="InterPro" id="IPR014314">
    <property type="entry name" value="Succ_DH_cytb556"/>
</dbReference>
<dbReference type="GO" id="GO:0005743">
    <property type="term" value="C:mitochondrial inner membrane"/>
    <property type="evidence" value="ECO:0007669"/>
    <property type="project" value="UniProtKB-SubCell"/>
</dbReference>
<evidence type="ECO:0000256" key="2">
    <source>
        <dbReference type="ARBA" id="ARBA00011313"/>
    </source>
</evidence>
<dbReference type="OrthoDB" id="949575at2759"/>
<reference evidence="10 11" key="1">
    <citation type="submission" date="2013-09" db="EMBL/GenBank/DDBJ databases">
        <title>Corchorus capsularis genome sequencing.</title>
        <authorList>
            <person name="Alam M."/>
            <person name="Haque M.S."/>
            <person name="Islam M.S."/>
            <person name="Emdad E.M."/>
            <person name="Islam M.M."/>
            <person name="Ahmed B."/>
            <person name="Halim A."/>
            <person name="Hossen Q.M.M."/>
            <person name="Hossain M.Z."/>
            <person name="Ahmed R."/>
            <person name="Khan M.M."/>
            <person name="Islam R."/>
            <person name="Rashid M.M."/>
            <person name="Khan S.A."/>
            <person name="Rahman M.S."/>
            <person name="Alam M."/>
        </authorList>
    </citation>
    <scope>NUCLEOTIDE SEQUENCE [LARGE SCALE GENOMIC DNA]</scope>
    <source>
        <strain evidence="11">cv. CVL-1</strain>
        <tissue evidence="10">Whole seedling</tissue>
    </source>
</reference>
<comment type="subcellular location">
    <subcellularLocation>
        <location evidence="1">Mitochondrion inner membrane</location>
        <topology evidence="1">Single-pass membrane protein</topology>
    </subcellularLocation>
</comment>
<dbReference type="PANTHER" id="PTHR10978">
    <property type="entry name" value="SUCCINATE DEHYDROGENASE CYTOCHROME B560 SUBUNIT"/>
    <property type="match status" value="1"/>
</dbReference>